<evidence type="ECO:0000256" key="9">
    <source>
        <dbReference type="ARBA" id="ARBA00023170"/>
    </source>
</evidence>
<feature type="transmembrane region" description="Helical" evidence="13">
    <location>
        <begin position="187"/>
        <end position="214"/>
    </location>
</feature>
<evidence type="ECO:0000256" key="12">
    <source>
        <dbReference type="RuleBase" id="RU004424"/>
    </source>
</evidence>
<comment type="caution">
    <text evidence="14">The sequence shown here is derived from an EMBL/GenBank/DDBJ whole genome shotgun (WGS) entry which is preliminary data.</text>
</comment>
<sequence>SKEQSNVTSYNAMAVAIVTVEAFAGMWINAFIVSVLCVGWIKKQTLNSNEKILLVLGVSRFLYLCISWLFSFLSITYSKYLYVHSVLQIVLSVQTFLNYFKLWVSACLCTFHCIKISNFKNSFFIYLKVKIDKMVPWLLLGSVLLAFAISIIAYDIVENLQSTNDNSTCRGNFWEESIKMEESLFHIYFLTGFGYAASFMAVVFSGLLLLFSLWRHKRNMQTNSMKNLSMDAHIRAMKSIISFLVIYSINFICLILTIIYSAKSNENPARFLIYVFLYAFPGIHSLILVFSNPKMKNTLLRILPCVKCKVCMK</sequence>
<evidence type="ECO:0000256" key="5">
    <source>
        <dbReference type="ARBA" id="ARBA00022692"/>
    </source>
</evidence>
<keyword evidence="6 13" id="KW-1133">Transmembrane helix</keyword>
<dbReference type="GO" id="GO:0016020">
    <property type="term" value="C:membrane"/>
    <property type="evidence" value="ECO:0007669"/>
    <property type="project" value="UniProtKB-SubCell"/>
</dbReference>
<keyword evidence="10 12" id="KW-0807">Transducer</keyword>
<keyword evidence="5 12" id="KW-0812">Transmembrane</keyword>
<accession>A0A7L2RLK9</accession>
<protein>
    <recommendedName>
        <fullName evidence="12">Taste receptor type 2</fullName>
    </recommendedName>
</protein>
<dbReference type="EMBL" id="VYZS01053728">
    <property type="protein sequence ID" value="NXS09316.1"/>
    <property type="molecule type" value="Genomic_DNA"/>
</dbReference>
<dbReference type="Gene3D" id="1.20.1070.10">
    <property type="entry name" value="Rhodopsin 7-helix transmembrane proteins"/>
    <property type="match status" value="1"/>
</dbReference>
<comment type="similarity">
    <text evidence="2 11">Belongs to the G-protein coupled receptor T2R family.</text>
</comment>
<comment type="subcellular location">
    <subcellularLocation>
        <location evidence="1 12">Membrane</location>
        <topology evidence="1 12">Multi-pass membrane protein</topology>
    </subcellularLocation>
</comment>
<dbReference type="SUPFAM" id="SSF81321">
    <property type="entry name" value="Family A G protein-coupled receptor-like"/>
    <property type="match status" value="1"/>
</dbReference>
<evidence type="ECO:0000313" key="14">
    <source>
        <dbReference type="EMBL" id="NXS09316.1"/>
    </source>
</evidence>
<evidence type="ECO:0000256" key="10">
    <source>
        <dbReference type="ARBA" id="ARBA00023224"/>
    </source>
</evidence>
<evidence type="ECO:0000256" key="3">
    <source>
        <dbReference type="ARBA" id="ARBA00022480"/>
    </source>
</evidence>
<evidence type="ECO:0000256" key="1">
    <source>
        <dbReference type="ARBA" id="ARBA00004141"/>
    </source>
</evidence>
<evidence type="ECO:0000313" key="15">
    <source>
        <dbReference type="Proteomes" id="UP000560066"/>
    </source>
</evidence>
<feature type="transmembrane region" description="Helical" evidence="13">
    <location>
        <begin position="12"/>
        <end position="41"/>
    </location>
</feature>
<feature type="transmembrane region" description="Helical" evidence="13">
    <location>
        <begin position="96"/>
        <end position="114"/>
    </location>
</feature>
<keyword evidence="9 12" id="KW-0675">Receptor</keyword>
<feature type="transmembrane region" description="Helical" evidence="13">
    <location>
        <begin position="271"/>
        <end position="291"/>
    </location>
</feature>
<dbReference type="InterPro" id="IPR007960">
    <property type="entry name" value="TAS2R"/>
</dbReference>
<dbReference type="GO" id="GO:0033038">
    <property type="term" value="F:bitter taste receptor activity"/>
    <property type="evidence" value="ECO:0007669"/>
    <property type="project" value="InterPro"/>
</dbReference>
<keyword evidence="4 12" id="KW-0716">Sensory transduction</keyword>
<dbReference type="PANTHER" id="PTHR11394:SF47">
    <property type="entry name" value="TASTE RECEPTOR TYPE 2 MEMBER 40"/>
    <property type="match status" value="1"/>
</dbReference>
<proteinExistence type="inferred from homology"/>
<name>A0A7L2RLK9_9PASS</name>
<feature type="transmembrane region" description="Helical" evidence="13">
    <location>
        <begin position="235"/>
        <end position="259"/>
    </location>
</feature>
<keyword evidence="8 12" id="KW-0472">Membrane</keyword>
<dbReference type="AlphaFoldDB" id="A0A7L2RLK9"/>
<dbReference type="Pfam" id="PF05296">
    <property type="entry name" value="TAS2R"/>
    <property type="match status" value="1"/>
</dbReference>
<dbReference type="OrthoDB" id="8876749at2759"/>
<feature type="non-terminal residue" evidence="14">
    <location>
        <position position="1"/>
    </location>
</feature>
<evidence type="ECO:0000256" key="6">
    <source>
        <dbReference type="ARBA" id="ARBA00022989"/>
    </source>
</evidence>
<dbReference type="CDD" id="cd13950">
    <property type="entry name" value="7tm_TAS2R"/>
    <property type="match status" value="1"/>
</dbReference>
<reference evidence="14 15" key="1">
    <citation type="submission" date="2019-09" db="EMBL/GenBank/DDBJ databases">
        <title>Bird 10,000 Genomes (B10K) Project - Family phase.</title>
        <authorList>
            <person name="Zhang G."/>
        </authorList>
    </citation>
    <scope>NUCLEOTIDE SEQUENCE [LARGE SCALE GENOMIC DNA]</scope>
    <source>
        <strain evidence="14">B10K-DU-002-79</strain>
    </source>
</reference>
<evidence type="ECO:0000256" key="7">
    <source>
        <dbReference type="ARBA" id="ARBA00023040"/>
    </source>
</evidence>
<dbReference type="FunFam" id="1.20.1070.10:FF:000055">
    <property type="entry name" value="Taste receptor type 2"/>
    <property type="match status" value="1"/>
</dbReference>
<evidence type="ECO:0000256" key="4">
    <source>
        <dbReference type="ARBA" id="ARBA00022606"/>
    </source>
</evidence>
<gene>
    <name evidence="14" type="primary">Tas2r40</name>
    <name evidence="14" type="ORF">NEOCOR_R00082</name>
</gene>
<evidence type="ECO:0000256" key="8">
    <source>
        <dbReference type="ARBA" id="ARBA00023136"/>
    </source>
</evidence>
<evidence type="ECO:0000256" key="13">
    <source>
        <dbReference type="SAM" id="Phobius"/>
    </source>
</evidence>
<dbReference type="Proteomes" id="UP000560066">
    <property type="component" value="Unassembled WGS sequence"/>
</dbReference>
<keyword evidence="15" id="KW-1185">Reference proteome</keyword>
<evidence type="ECO:0000256" key="2">
    <source>
        <dbReference type="ARBA" id="ARBA00007376"/>
    </source>
</evidence>
<keyword evidence="7 12" id="KW-0297">G-protein coupled receptor</keyword>
<feature type="transmembrane region" description="Helical" evidence="13">
    <location>
        <begin position="53"/>
        <end position="76"/>
    </location>
</feature>
<keyword evidence="3 12" id="KW-0919">Taste</keyword>
<evidence type="ECO:0000256" key="11">
    <source>
        <dbReference type="RuleBase" id="RU004423"/>
    </source>
</evidence>
<feature type="non-terminal residue" evidence="14">
    <location>
        <position position="313"/>
    </location>
</feature>
<feature type="transmembrane region" description="Helical" evidence="13">
    <location>
        <begin position="135"/>
        <end position="157"/>
    </location>
</feature>
<organism evidence="14 15">
    <name type="scientific">Neodrepanis coruscans</name>
    <name type="common">wattled asity</name>
    <dbReference type="NCBI Taxonomy" id="254563"/>
    <lineage>
        <taxon>Eukaryota</taxon>
        <taxon>Metazoa</taxon>
        <taxon>Chordata</taxon>
        <taxon>Craniata</taxon>
        <taxon>Vertebrata</taxon>
        <taxon>Euteleostomi</taxon>
        <taxon>Archelosauria</taxon>
        <taxon>Archosauria</taxon>
        <taxon>Dinosauria</taxon>
        <taxon>Saurischia</taxon>
        <taxon>Theropoda</taxon>
        <taxon>Coelurosauria</taxon>
        <taxon>Aves</taxon>
        <taxon>Neognathae</taxon>
        <taxon>Neoaves</taxon>
        <taxon>Telluraves</taxon>
        <taxon>Australaves</taxon>
        <taxon>Passeriformes</taxon>
        <taxon>Philepittidae</taxon>
        <taxon>Neodrepanis</taxon>
    </lineage>
</organism>
<dbReference type="PANTHER" id="PTHR11394">
    <property type="entry name" value="TASTE RECEPTOR TYPE 2"/>
    <property type="match status" value="1"/>
</dbReference>
<dbReference type="GO" id="GO:0004930">
    <property type="term" value="F:G protein-coupled receptor activity"/>
    <property type="evidence" value="ECO:0007669"/>
    <property type="project" value="UniProtKB-KW"/>
</dbReference>